<dbReference type="GO" id="GO:0005634">
    <property type="term" value="C:nucleus"/>
    <property type="evidence" value="ECO:0007669"/>
    <property type="project" value="UniProtKB-SubCell"/>
</dbReference>
<evidence type="ECO:0000256" key="3">
    <source>
        <dbReference type="SAM" id="MobiDB-lite"/>
    </source>
</evidence>
<dbReference type="EMBL" id="BJWL01000378">
    <property type="protein sequence ID" value="GFS41511.1"/>
    <property type="molecule type" value="Genomic_DNA"/>
</dbReference>
<dbReference type="PROSITE" id="PS51184">
    <property type="entry name" value="JMJC"/>
    <property type="match status" value="1"/>
</dbReference>
<dbReference type="GO" id="GO:0034647">
    <property type="term" value="F:histone H3K4me/H3K4me2/H3K4me3 demethylase activity"/>
    <property type="evidence" value="ECO:0007669"/>
    <property type="project" value="TreeGrafter"/>
</dbReference>
<feature type="domain" description="JmjN" evidence="4">
    <location>
        <begin position="139"/>
        <end position="180"/>
    </location>
</feature>
<dbReference type="PANTHER" id="PTHR10694:SF113">
    <property type="entry name" value="PROTEIN JUMONJI"/>
    <property type="match status" value="1"/>
</dbReference>
<organism evidence="6 7">
    <name type="scientific">Actinidia rufa</name>
    <dbReference type="NCBI Taxonomy" id="165716"/>
    <lineage>
        <taxon>Eukaryota</taxon>
        <taxon>Viridiplantae</taxon>
        <taxon>Streptophyta</taxon>
        <taxon>Embryophyta</taxon>
        <taxon>Tracheophyta</taxon>
        <taxon>Spermatophyta</taxon>
        <taxon>Magnoliopsida</taxon>
        <taxon>eudicotyledons</taxon>
        <taxon>Gunneridae</taxon>
        <taxon>Pentapetalae</taxon>
        <taxon>asterids</taxon>
        <taxon>Ericales</taxon>
        <taxon>Actinidiaceae</taxon>
        <taxon>Actinidia</taxon>
    </lineage>
</organism>
<keyword evidence="2" id="KW-0539">Nucleus</keyword>
<reference evidence="7" key="1">
    <citation type="submission" date="2019-07" db="EMBL/GenBank/DDBJ databases">
        <title>De Novo Assembly of kiwifruit Actinidia rufa.</title>
        <authorList>
            <person name="Sugita-Konishi S."/>
            <person name="Sato K."/>
            <person name="Mori E."/>
            <person name="Abe Y."/>
            <person name="Kisaki G."/>
            <person name="Hamano K."/>
            <person name="Suezawa K."/>
            <person name="Otani M."/>
            <person name="Fukuda T."/>
            <person name="Manabe T."/>
            <person name="Gomi K."/>
            <person name="Tabuchi M."/>
            <person name="Akimitsu K."/>
            <person name="Kataoka I."/>
        </authorList>
    </citation>
    <scope>NUCLEOTIDE SEQUENCE [LARGE SCALE GENOMIC DNA]</scope>
    <source>
        <strain evidence="7">cv. Fuchu</strain>
    </source>
</reference>
<keyword evidence="7" id="KW-1185">Reference proteome</keyword>
<feature type="compositionally biased region" description="Low complexity" evidence="3">
    <location>
        <begin position="46"/>
        <end position="60"/>
    </location>
</feature>
<dbReference type="AlphaFoldDB" id="A0A7J0DT11"/>
<evidence type="ECO:0000313" key="7">
    <source>
        <dbReference type="Proteomes" id="UP000585474"/>
    </source>
</evidence>
<gene>
    <name evidence="6" type="ORF">Acr_00g0074780</name>
</gene>
<accession>A0A7J0DT11</accession>
<dbReference type="Proteomes" id="UP000585474">
    <property type="component" value="Unassembled WGS sequence"/>
</dbReference>
<protein>
    <submittedName>
        <fullName evidence="6">Transcription factor jumonji (Jmj) family protein</fullName>
    </submittedName>
</protein>
<dbReference type="GO" id="GO:0010468">
    <property type="term" value="P:regulation of gene expression"/>
    <property type="evidence" value="ECO:0007669"/>
    <property type="project" value="TreeGrafter"/>
</dbReference>
<dbReference type="SMART" id="SM00558">
    <property type="entry name" value="JmjC"/>
    <property type="match status" value="1"/>
</dbReference>
<dbReference type="GO" id="GO:0000785">
    <property type="term" value="C:chromatin"/>
    <property type="evidence" value="ECO:0007669"/>
    <property type="project" value="TreeGrafter"/>
</dbReference>
<feature type="domain" description="JmjC" evidence="5">
    <location>
        <begin position="259"/>
        <end position="390"/>
    </location>
</feature>
<dbReference type="Gene3D" id="2.60.120.650">
    <property type="entry name" value="Cupin"/>
    <property type="match status" value="1"/>
</dbReference>
<dbReference type="OrthoDB" id="1699621at2759"/>
<dbReference type="SUPFAM" id="SSF51197">
    <property type="entry name" value="Clavaminate synthase-like"/>
    <property type="match status" value="1"/>
</dbReference>
<dbReference type="Pfam" id="PF02375">
    <property type="entry name" value="JmjN"/>
    <property type="match status" value="1"/>
</dbReference>
<sequence>MGTELVSHRVKEENMEIPSVPPGFESFASFSLKRVEDKEVVSTCSASTTTSESQTMQMESGFESSDDAKITRALRHRPWINYSRLDDSSGDESNSEQNLSVRPGLPKGVIRGCMECSNWQKVMAKWRPEEACGPDLEEAPVFYPNEEEFKDTLKYIATIRHRVEKYGICRIVPPRSWKPPCPLKEKNTWETSKFFYSKYESDRNTNMTKIQEQWKPTVENIEGEYWRMVEKPTEEIEVLYGADLETGVFGSGFPKLSSQSGSVSDEEYVKSGWNLNNFPRLSGSVLAYEGSDISGVLHVEDHHLYSLNYMHWGAPKIWYGVPGEDALKLEAAMRKHLPDLFEEQPDLLHKLVSFIPSCVILSVNILKILLHLRAMPNSTSIQASISAPNS</sequence>
<comment type="caution">
    <text evidence="6">The sequence shown here is derived from an EMBL/GenBank/DDBJ whole genome shotgun (WGS) entry which is preliminary data.</text>
</comment>
<evidence type="ECO:0000313" key="6">
    <source>
        <dbReference type="EMBL" id="GFS41511.1"/>
    </source>
</evidence>
<evidence type="ECO:0000256" key="1">
    <source>
        <dbReference type="ARBA" id="ARBA00004123"/>
    </source>
</evidence>
<dbReference type="Pfam" id="PF02373">
    <property type="entry name" value="JmjC"/>
    <property type="match status" value="1"/>
</dbReference>
<evidence type="ECO:0000259" key="5">
    <source>
        <dbReference type="PROSITE" id="PS51184"/>
    </source>
</evidence>
<evidence type="ECO:0000259" key="4">
    <source>
        <dbReference type="PROSITE" id="PS51183"/>
    </source>
</evidence>
<dbReference type="InterPro" id="IPR003347">
    <property type="entry name" value="JmjC_dom"/>
</dbReference>
<dbReference type="PROSITE" id="PS51183">
    <property type="entry name" value="JMJN"/>
    <property type="match status" value="1"/>
</dbReference>
<evidence type="ECO:0000256" key="2">
    <source>
        <dbReference type="ARBA" id="ARBA00023242"/>
    </source>
</evidence>
<name>A0A7J0DT11_9ERIC</name>
<comment type="subcellular location">
    <subcellularLocation>
        <location evidence="1">Nucleus</location>
    </subcellularLocation>
</comment>
<feature type="region of interest" description="Disordered" evidence="3">
    <location>
        <begin position="46"/>
        <end position="66"/>
    </location>
</feature>
<dbReference type="PANTHER" id="PTHR10694">
    <property type="entry name" value="LYSINE-SPECIFIC DEMETHYLASE"/>
    <property type="match status" value="1"/>
</dbReference>
<proteinExistence type="predicted"/>
<dbReference type="SMART" id="SM00545">
    <property type="entry name" value="JmjN"/>
    <property type="match status" value="1"/>
</dbReference>
<dbReference type="InterPro" id="IPR003349">
    <property type="entry name" value="JmjN"/>
</dbReference>